<evidence type="ECO:0000256" key="4">
    <source>
        <dbReference type="ARBA" id="ARBA00022729"/>
    </source>
</evidence>
<protein>
    <recommendedName>
        <fullName evidence="13">Membrane protein FAM174B</fullName>
    </recommendedName>
</protein>
<gene>
    <name evidence="11" type="ORF">WMY93_023475</name>
</gene>
<evidence type="ECO:0000256" key="9">
    <source>
        <dbReference type="SAM" id="Phobius"/>
    </source>
</evidence>
<keyword evidence="3 9" id="KW-0812">Transmembrane</keyword>
<dbReference type="Pfam" id="PF06679">
    <property type="entry name" value="DUF1180"/>
    <property type="match status" value="1"/>
</dbReference>
<evidence type="ECO:0000256" key="1">
    <source>
        <dbReference type="ARBA" id="ARBA00004479"/>
    </source>
</evidence>
<evidence type="ECO:0000313" key="12">
    <source>
        <dbReference type="Proteomes" id="UP001460270"/>
    </source>
</evidence>
<comment type="similarity">
    <text evidence="2">Belongs to the FAM174 family.</text>
</comment>
<organism evidence="11 12">
    <name type="scientific">Mugilogobius chulae</name>
    <name type="common">yellowstripe goby</name>
    <dbReference type="NCBI Taxonomy" id="88201"/>
    <lineage>
        <taxon>Eukaryota</taxon>
        <taxon>Metazoa</taxon>
        <taxon>Chordata</taxon>
        <taxon>Craniata</taxon>
        <taxon>Vertebrata</taxon>
        <taxon>Euteleostomi</taxon>
        <taxon>Actinopterygii</taxon>
        <taxon>Neopterygii</taxon>
        <taxon>Teleostei</taxon>
        <taxon>Neoteleostei</taxon>
        <taxon>Acanthomorphata</taxon>
        <taxon>Gobiaria</taxon>
        <taxon>Gobiiformes</taxon>
        <taxon>Gobioidei</taxon>
        <taxon>Gobiidae</taxon>
        <taxon>Gobionellinae</taxon>
        <taxon>Mugilogobius</taxon>
    </lineage>
</organism>
<name>A0AAW0NGJ3_9GOBI</name>
<sequence length="136" mass="14995">MSTKTHIVTLVLVACTWCVNAQMAALGAPFALNIQPLHWLGLENASSAHNGTVVGARTSVYTVYMPLVKLAVGLACLITGVLLVILLVRLIRSGRRIQKTRKYDIITTPGERVEMAPLNQDQEEEDDSTLFDVKYR</sequence>
<accession>A0AAW0NGJ3</accession>
<feature type="transmembrane region" description="Helical" evidence="9">
    <location>
        <begin position="70"/>
        <end position="91"/>
    </location>
</feature>
<evidence type="ECO:0000256" key="8">
    <source>
        <dbReference type="SAM" id="MobiDB-lite"/>
    </source>
</evidence>
<dbReference type="Proteomes" id="UP001460270">
    <property type="component" value="Unassembled WGS sequence"/>
</dbReference>
<evidence type="ECO:0000256" key="7">
    <source>
        <dbReference type="ARBA" id="ARBA00023180"/>
    </source>
</evidence>
<feature type="chain" id="PRO_5043732309" description="Membrane protein FAM174B" evidence="10">
    <location>
        <begin position="22"/>
        <end position="136"/>
    </location>
</feature>
<dbReference type="PANTHER" id="PTHR28607">
    <property type="entry name" value="EXPRESSED PROTEIN"/>
    <property type="match status" value="1"/>
</dbReference>
<keyword evidence="5 9" id="KW-1133">Transmembrane helix</keyword>
<evidence type="ECO:0000256" key="3">
    <source>
        <dbReference type="ARBA" id="ARBA00022692"/>
    </source>
</evidence>
<evidence type="ECO:0000256" key="6">
    <source>
        <dbReference type="ARBA" id="ARBA00023136"/>
    </source>
</evidence>
<keyword evidence="6 9" id="KW-0472">Membrane</keyword>
<comment type="subcellular location">
    <subcellularLocation>
        <location evidence="1">Membrane</location>
        <topology evidence="1">Single-pass type I membrane protein</topology>
    </subcellularLocation>
</comment>
<dbReference type="AlphaFoldDB" id="A0AAW0NGJ3"/>
<proteinExistence type="inferred from homology"/>
<feature type="region of interest" description="Disordered" evidence="8">
    <location>
        <begin position="115"/>
        <end position="136"/>
    </location>
</feature>
<comment type="caution">
    <text evidence="11">The sequence shown here is derived from an EMBL/GenBank/DDBJ whole genome shotgun (WGS) entry which is preliminary data.</text>
</comment>
<keyword evidence="12" id="KW-1185">Reference proteome</keyword>
<dbReference type="EMBL" id="JBBPFD010000017">
    <property type="protein sequence ID" value="KAK7891512.1"/>
    <property type="molecule type" value="Genomic_DNA"/>
</dbReference>
<feature type="signal peptide" evidence="10">
    <location>
        <begin position="1"/>
        <end position="21"/>
    </location>
</feature>
<evidence type="ECO:0000313" key="11">
    <source>
        <dbReference type="EMBL" id="KAK7891512.1"/>
    </source>
</evidence>
<evidence type="ECO:0000256" key="5">
    <source>
        <dbReference type="ARBA" id="ARBA00022989"/>
    </source>
</evidence>
<dbReference type="InterPro" id="IPR009565">
    <property type="entry name" value="FAM174-like"/>
</dbReference>
<evidence type="ECO:0000256" key="10">
    <source>
        <dbReference type="SAM" id="SignalP"/>
    </source>
</evidence>
<keyword evidence="4 10" id="KW-0732">Signal</keyword>
<evidence type="ECO:0008006" key="13">
    <source>
        <dbReference type="Google" id="ProtNLM"/>
    </source>
</evidence>
<dbReference type="PROSITE" id="PS51257">
    <property type="entry name" value="PROKAR_LIPOPROTEIN"/>
    <property type="match status" value="1"/>
</dbReference>
<evidence type="ECO:0000256" key="2">
    <source>
        <dbReference type="ARBA" id="ARBA00006986"/>
    </source>
</evidence>
<dbReference type="PANTHER" id="PTHR28607:SF3">
    <property type="entry name" value="MEMBRANE PROTEIN FAM174B"/>
    <property type="match status" value="1"/>
</dbReference>
<reference evidence="12" key="1">
    <citation type="submission" date="2024-04" db="EMBL/GenBank/DDBJ databases">
        <title>Salinicola lusitanus LLJ914,a marine bacterium isolated from the Okinawa Trough.</title>
        <authorList>
            <person name="Li J."/>
        </authorList>
    </citation>
    <scope>NUCLEOTIDE SEQUENCE [LARGE SCALE GENOMIC DNA]</scope>
</reference>
<dbReference type="GO" id="GO:0016020">
    <property type="term" value="C:membrane"/>
    <property type="evidence" value="ECO:0007669"/>
    <property type="project" value="UniProtKB-SubCell"/>
</dbReference>
<keyword evidence="7" id="KW-0325">Glycoprotein</keyword>